<feature type="transmembrane region" description="Helical" evidence="1">
    <location>
        <begin position="92"/>
        <end position="113"/>
    </location>
</feature>
<keyword evidence="1" id="KW-0472">Membrane</keyword>
<evidence type="ECO:0000313" key="2">
    <source>
        <dbReference type="EMBL" id="RHW36076.1"/>
    </source>
</evidence>
<dbReference type="EMBL" id="QWEG01000012">
    <property type="protein sequence ID" value="RHW36076.1"/>
    <property type="molecule type" value="Genomic_DNA"/>
</dbReference>
<dbReference type="RefSeq" id="WP_118923190.1">
    <property type="nucleotide sequence ID" value="NZ_QWEG01000012.1"/>
</dbReference>
<gene>
    <name evidence="2" type="ORF">D1B31_18535</name>
</gene>
<organism evidence="2 3">
    <name type="scientific">Neobacillus notoginsengisoli</name>
    <dbReference type="NCBI Taxonomy" id="1578198"/>
    <lineage>
        <taxon>Bacteria</taxon>
        <taxon>Bacillati</taxon>
        <taxon>Bacillota</taxon>
        <taxon>Bacilli</taxon>
        <taxon>Bacillales</taxon>
        <taxon>Bacillaceae</taxon>
        <taxon>Neobacillus</taxon>
    </lineage>
</organism>
<evidence type="ECO:0000256" key="1">
    <source>
        <dbReference type="SAM" id="Phobius"/>
    </source>
</evidence>
<accession>A0A417YQT0</accession>
<sequence>MKKVTFHIALFVFSFMYLFPLNVEASPLMGSKKGPTLNDQLGIWTDGINDMAPTVSFLFSAIFTVMFLAGVVRMGYSIVTKTGQIMKGSTGILIWVPVTFFFIRILILIMFTTDSNNVTLLASDIISLVRTTGYFTSIGMVLIGLVLFFFYKLIEHPEYGRWSKRLCVTAALLTLLATVMPFVLGAA</sequence>
<name>A0A417YQT0_9BACI</name>
<protein>
    <submittedName>
        <fullName evidence="2">Uncharacterized protein</fullName>
    </submittedName>
</protein>
<evidence type="ECO:0000313" key="3">
    <source>
        <dbReference type="Proteomes" id="UP000284416"/>
    </source>
</evidence>
<feature type="transmembrane region" description="Helical" evidence="1">
    <location>
        <begin position="166"/>
        <end position="184"/>
    </location>
</feature>
<feature type="transmembrane region" description="Helical" evidence="1">
    <location>
        <begin position="51"/>
        <end position="72"/>
    </location>
</feature>
<dbReference type="Proteomes" id="UP000284416">
    <property type="component" value="Unassembled WGS sequence"/>
</dbReference>
<feature type="transmembrane region" description="Helical" evidence="1">
    <location>
        <begin position="133"/>
        <end position="154"/>
    </location>
</feature>
<dbReference type="AlphaFoldDB" id="A0A417YQT0"/>
<proteinExistence type="predicted"/>
<reference evidence="2 3" key="1">
    <citation type="journal article" date="2017" name="Int. J. Syst. Evol. Microbiol.">
        <title>Bacillus notoginsengisoli sp. nov., a novel bacterium isolated from the rhizosphere of Panax notoginseng.</title>
        <authorList>
            <person name="Zhang M.Y."/>
            <person name="Cheng J."/>
            <person name="Cai Y."/>
            <person name="Zhang T.Y."/>
            <person name="Wu Y.Y."/>
            <person name="Manikprabhu D."/>
            <person name="Li W.J."/>
            <person name="Zhang Y.X."/>
        </authorList>
    </citation>
    <scope>NUCLEOTIDE SEQUENCE [LARGE SCALE GENOMIC DNA]</scope>
    <source>
        <strain evidence="2 3">JCM 30743</strain>
    </source>
</reference>
<keyword evidence="3" id="KW-1185">Reference proteome</keyword>
<comment type="caution">
    <text evidence="2">The sequence shown here is derived from an EMBL/GenBank/DDBJ whole genome shotgun (WGS) entry which is preliminary data.</text>
</comment>
<dbReference type="OrthoDB" id="2932504at2"/>
<keyword evidence="1" id="KW-1133">Transmembrane helix</keyword>
<keyword evidence="1" id="KW-0812">Transmembrane</keyword>